<comment type="caution">
    <text evidence="1">The sequence shown here is derived from an EMBL/GenBank/DDBJ whole genome shotgun (WGS) entry which is preliminary data.</text>
</comment>
<accession>A0A135I3Z5</accession>
<gene>
    <name evidence="1" type="ORF">ATN88_22740</name>
</gene>
<reference evidence="1 2" key="1">
    <citation type="submission" date="2015-11" db="EMBL/GenBank/DDBJ databases">
        <title>Genomic Taxonomy of the Vibrionaceae.</title>
        <authorList>
            <person name="Gomez-Gil B."/>
            <person name="Enciso-Ibarra J."/>
        </authorList>
    </citation>
    <scope>NUCLEOTIDE SEQUENCE [LARGE SCALE GENOMIC DNA]</scope>
    <source>
        <strain evidence="1 2">CAIM 912</strain>
    </source>
</reference>
<sequence>MVQRCAGMKRTEDEVLSNNLIDFAREIRTSDDSQQIWELSFILSLIPSCSILTASDSTMSWQTVAKSEKKYQMLTLR</sequence>
<organism evidence="1 2">
    <name type="scientific">Enterovibrio coralii</name>
    <dbReference type="NCBI Taxonomy" id="294935"/>
    <lineage>
        <taxon>Bacteria</taxon>
        <taxon>Pseudomonadati</taxon>
        <taxon>Pseudomonadota</taxon>
        <taxon>Gammaproteobacteria</taxon>
        <taxon>Vibrionales</taxon>
        <taxon>Vibrionaceae</taxon>
        <taxon>Enterovibrio</taxon>
    </lineage>
</organism>
<evidence type="ECO:0000313" key="2">
    <source>
        <dbReference type="Proteomes" id="UP000070529"/>
    </source>
</evidence>
<protein>
    <submittedName>
        <fullName evidence="1">Uncharacterized protein</fullName>
    </submittedName>
</protein>
<keyword evidence="2" id="KW-1185">Reference proteome</keyword>
<proteinExistence type="predicted"/>
<evidence type="ECO:0000313" key="1">
    <source>
        <dbReference type="EMBL" id="KXF80163.1"/>
    </source>
</evidence>
<dbReference type="EMBL" id="LNTY01000056">
    <property type="protein sequence ID" value="KXF80163.1"/>
    <property type="molecule type" value="Genomic_DNA"/>
</dbReference>
<name>A0A135I3Z5_9GAMM</name>
<dbReference type="Proteomes" id="UP000070529">
    <property type="component" value="Unassembled WGS sequence"/>
</dbReference>
<dbReference type="AlphaFoldDB" id="A0A135I3Z5"/>